<comment type="caution">
    <text evidence="2">The sequence shown here is derived from an EMBL/GenBank/DDBJ whole genome shotgun (WGS) entry which is preliminary data.</text>
</comment>
<dbReference type="InterPro" id="IPR000182">
    <property type="entry name" value="GNAT_dom"/>
</dbReference>
<dbReference type="EMBL" id="QLMD01000006">
    <property type="protein sequence ID" value="RAJ96956.1"/>
    <property type="molecule type" value="Genomic_DNA"/>
</dbReference>
<keyword evidence="2" id="KW-0808">Transferase</keyword>
<reference evidence="2 4" key="2">
    <citation type="submission" date="2018-06" db="EMBL/GenBank/DDBJ databases">
        <title>Genomic Encyclopedia of Type Strains, Phase III (KMG-III): the genomes of soil and plant-associated and newly described type strains.</title>
        <authorList>
            <person name="Whitman W."/>
        </authorList>
    </citation>
    <scope>NUCLEOTIDE SEQUENCE [LARGE SCALE GENOMIC DNA]</scope>
    <source>
        <strain evidence="2 4">CGMCC 1.15366</strain>
    </source>
</reference>
<keyword evidence="5" id="KW-1185">Reference proteome</keyword>
<dbReference type="Proteomes" id="UP000249203">
    <property type="component" value="Unassembled WGS sequence"/>
</dbReference>
<dbReference type="SUPFAM" id="SSF55729">
    <property type="entry name" value="Acyl-CoA N-acyltransferases (Nat)"/>
    <property type="match status" value="1"/>
</dbReference>
<dbReference type="InterPro" id="IPR016181">
    <property type="entry name" value="Acyl_CoA_acyltransferase"/>
</dbReference>
<dbReference type="PANTHER" id="PTHR43610">
    <property type="entry name" value="BLL6696 PROTEIN"/>
    <property type="match status" value="1"/>
</dbReference>
<proteinExistence type="predicted"/>
<reference evidence="3 5" key="1">
    <citation type="journal article" date="2018" name="Front. Microbiol.">
        <title>Genome-Based Analysis Reveals the Taxonomy and Diversity of the Family Idiomarinaceae.</title>
        <authorList>
            <person name="Liu Y."/>
            <person name="Lai Q."/>
            <person name="Shao Z."/>
        </authorList>
    </citation>
    <scope>NUCLEOTIDE SEQUENCE [LARGE SCALE GENOMIC DNA]</scope>
    <source>
        <strain evidence="3 5">CF12-14</strain>
    </source>
</reference>
<dbReference type="Proteomes" id="UP000287865">
    <property type="component" value="Unassembled WGS sequence"/>
</dbReference>
<evidence type="ECO:0000313" key="3">
    <source>
        <dbReference type="EMBL" id="RUO24564.1"/>
    </source>
</evidence>
<accession>A0A327WVE5</accession>
<dbReference type="RefSeq" id="WP_111569328.1">
    <property type="nucleotide sequence ID" value="NZ_PIPK01000006.1"/>
</dbReference>
<dbReference type="GO" id="GO:0016747">
    <property type="term" value="F:acyltransferase activity, transferring groups other than amino-acyl groups"/>
    <property type="evidence" value="ECO:0007669"/>
    <property type="project" value="InterPro"/>
</dbReference>
<dbReference type="PANTHER" id="PTHR43610:SF1">
    <property type="entry name" value="N-ACETYLTRANSFERASE DOMAIN-CONTAINING PROTEIN"/>
    <property type="match status" value="1"/>
</dbReference>
<dbReference type="Pfam" id="PF13302">
    <property type="entry name" value="Acetyltransf_3"/>
    <property type="match status" value="1"/>
</dbReference>
<feature type="domain" description="N-acetyltransferase" evidence="1">
    <location>
        <begin position="15"/>
        <end position="149"/>
    </location>
</feature>
<sequence length="193" mass="22833">MNLSNKKITGKFIELKSVAIEDMPLIHLIYRDEKTTEQARYYYQISIDKLSDIYRKRIDSSKEGCNIDFLIRKNSNREVIGVCTFKEIDFKIKTGEFGIMVHHKFWGSRAVIECFFLCFDFFYENLKLTTIKTAAFTTNRRSRALMQHLDIPLHSIKENVMVLEGEQKDDACYMINIEQWARIKAYLKKLLYS</sequence>
<dbReference type="EMBL" id="PIPK01000006">
    <property type="protein sequence ID" value="RUO24564.1"/>
    <property type="molecule type" value="Genomic_DNA"/>
</dbReference>
<evidence type="ECO:0000259" key="1">
    <source>
        <dbReference type="Pfam" id="PF13302"/>
    </source>
</evidence>
<evidence type="ECO:0000313" key="4">
    <source>
        <dbReference type="Proteomes" id="UP000249203"/>
    </source>
</evidence>
<protein>
    <submittedName>
        <fullName evidence="2">RimJ/RimL family protein N-acetyltransferase</fullName>
    </submittedName>
</protein>
<dbReference type="AlphaFoldDB" id="A0A327WVE5"/>
<evidence type="ECO:0000313" key="5">
    <source>
        <dbReference type="Proteomes" id="UP000287865"/>
    </source>
</evidence>
<evidence type="ECO:0000313" key="2">
    <source>
        <dbReference type="EMBL" id="RAJ96956.1"/>
    </source>
</evidence>
<gene>
    <name evidence="2" type="ORF">B0I24_10619</name>
    <name evidence="3" type="ORF">CWE07_07790</name>
</gene>
<name>A0A327WVE5_9GAMM</name>
<dbReference type="OrthoDB" id="9801656at2"/>
<dbReference type="Gene3D" id="3.40.630.30">
    <property type="match status" value="1"/>
</dbReference>
<organism evidence="2 4">
    <name type="scientific">Aliidiomarina maris</name>
    <dbReference type="NCBI Taxonomy" id="531312"/>
    <lineage>
        <taxon>Bacteria</taxon>
        <taxon>Pseudomonadati</taxon>
        <taxon>Pseudomonadota</taxon>
        <taxon>Gammaproteobacteria</taxon>
        <taxon>Alteromonadales</taxon>
        <taxon>Idiomarinaceae</taxon>
        <taxon>Aliidiomarina</taxon>
    </lineage>
</organism>